<evidence type="ECO:0000313" key="1">
    <source>
        <dbReference type="EMBL" id="KAG5555547.1"/>
    </source>
</evidence>
<dbReference type="EMBL" id="JACTNZ010000003">
    <property type="protein sequence ID" value="KAG5555547.1"/>
    <property type="molecule type" value="Genomic_DNA"/>
</dbReference>
<dbReference type="AlphaFoldDB" id="A0AAV6KSE8"/>
<comment type="caution">
    <text evidence="1">The sequence shown here is derived from an EMBL/GenBank/DDBJ whole genome shotgun (WGS) entry which is preliminary data.</text>
</comment>
<dbReference type="Proteomes" id="UP000823749">
    <property type="component" value="Chromosome 3"/>
</dbReference>
<protein>
    <submittedName>
        <fullName evidence="1">Uncharacterized protein</fullName>
    </submittedName>
</protein>
<sequence length="67" mass="7245">MAAPEQADSSGERCRTGDVEALRVPLLHRSGRGRNQREGTVSRVFQRGTVHPATPAAVSTRLVTLSF</sequence>
<reference evidence="1" key="1">
    <citation type="submission" date="2020-08" db="EMBL/GenBank/DDBJ databases">
        <title>Plant Genome Project.</title>
        <authorList>
            <person name="Zhang R.-G."/>
        </authorList>
    </citation>
    <scope>NUCLEOTIDE SEQUENCE</scope>
    <source>
        <strain evidence="1">WSP0</strain>
        <tissue evidence="1">Leaf</tissue>
    </source>
</reference>
<name>A0AAV6KSE8_9ERIC</name>
<keyword evidence="2" id="KW-1185">Reference proteome</keyword>
<accession>A0AAV6KSE8</accession>
<evidence type="ECO:0000313" key="2">
    <source>
        <dbReference type="Proteomes" id="UP000823749"/>
    </source>
</evidence>
<proteinExistence type="predicted"/>
<organism evidence="1 2">
    <name type="scientific">Rhododendron griersonianum</name>
    <dbReference type="NCBI Taxonomy" id="479676"/>
    <lineage>
        <taxon>Eukaryota</taxon>
        <taxon>Viridiplantae</taxon>
        <taxon>Streptophyta</taxon>
        <taxon>Embryophyta</taxon>
        <taxon>Tracheophyta</taxon>
        <taxon>Spermatophyta</taxon>
        <taxon>Magnoliopsida</taxon>
        <taxon>eudicotyledons</taxon>
        <taxon>Gunneridae</taxon>
        <taxon>Pentapetalae</taxon>
        <taxon>asterids</taxon>
        <taxon>Ericales</taxon>
        <taxon>Ericaceae</taxon>
        <taxon>Ericoideae</taxon>
        <taxon>Rhodoreae</taxon>
        <taxon>Rhododendron</taxon>
    </lineage>
</organism>
<gene>
    <name evidence="1" type="ORF">RHGRI_006254</name>
</gene>